<dbReference type="PANTHER" id="PTHR35369">
    <property type="entry name" value="BLR3025 PROTEIN-RELATED"/>
    <property type="match status" value="1"/>
</dbReference>
<comment type="caution">
    <text evidence="3">The sequence shown here is derived from an EMBL/GenBank/DDBJ whole genome shotgun (WGS) entry which is preliminary data.</text>
</comment>
<evidence type="ECO:0000313" key="3">
    <source>
        <dbReference type="EMBL" id="GAA3696808.1"/>
    </source>
</evidence>
<gene>
    <name evidence="3" type="ORF">GCM10022268_04150</name>
</gene>
<name>A0ABP7CYD3_9SPHN</name>
<proteinExistence type="predicted"/>
<evidence type="ECO:0000313" key="4">
    <source>
        <dbReference type="Proteomes" id="UP001500523"/>
    </source>
</evidence>
<evidence type="ECO:0000256" key="1">
    <source>
        <dbReference type="ARBA" id="ARBA00022763"/>
    </source>
</evidence>
<protein>
    <submittedName>
        <fullName evidence="3">DNA polymerase Y family protein</fullName>
    </submittedName>
</protein>
<accession>A0ABP7CYD3</accession>
<dbReference type="PANTHER" id="PTHR35369:SF2">
    <property type="entry name" value="BLR3025 PROTEIN"/>
    <property type="match status" value="1"/>
</dbReference>
<feature type="domain" description="DNA polymerase Y-family little finger" evidence="2">
    <location>
        <begin position="226"/>
        <end position="323"/>
    </location>
</feature>
<organism evidence="3 4">
    <name type="scientific">Sphingomonas cynarae</name>
    <dbReference type="NCBI Taxonomy" id="930197"/>
    <lineage>
        <taxon>Bacteria</taxon>
        <taxon>Pseudomonadati</taxon>
        <taxon>Pseudomonadota</taxon>
        <taxon>Alphaproteobacteria</taxon>
        <taxon>Sphingomonadales</taxon>
        <taxon>Sphingomonadaceae</taxon>
        <taxon>Sphingomonas</taxon>
    </lineage>
</organism>
<evidence type="ECO:0000259" key="2">
    <source>
        <dbReference type="Pfam" id="PF11799"/>
    </source>
</evidence>
<keyword evidence="4" id="KW-1185">Reference proteome</keyword>
<dbReference type="InterPro" id="IPR043502">
    <property type="entry name" value="DNA/RNA_pol_sf"/>
</dbReference>
<sequence length="501" mass="55239">MERLRATRPHLFVGRGEHPLALVETVGNAVRLAALDRSAMQAGLVAGLTLADARARVPELEVYDGDPHADLDWLERLADGCARYTPTVVLLPPDALLLDITGCTHAFEGERPMAADVEARLARRGVLVRHAFGDTADVAHALARFAGAPAPDERGAVRRLPVAALGLEPEDNDALTRAGLKTVGDVMTRPLAAIAARFGEGAAMAVRRLSGEAKAPVTPRIVATPVIVERRFAEPVARTDYALATIADLAGEAAAALEKRAEGGRRWEARLFRSDGQIRHLRIETGRPTRDVAVLMRLFAERIEGLADPLDPGFGYDLIRLHVVLAERLDTSQLRLEGGGEVHGPQQEVAALVDRLTTRLGRSRVRRFAARDSHIPEQAELMLPAAASPPAAAEWPRPEPGEPPLRPIYLFDPPQPIDSIAAETPDGPPARFRWRRTVHDVARAEGPERIAGEWWRRHDAPIPTRDYFRIEDHRGRRFWIFRHGLYAETENPRWYVHGLFA</sequence>
<keyword evidence="1" id="KW-0227">DNA damage</keyword>
<dbReference type="InterPro" id="IPR017961">
    <property type="entry name" value="DNA_pol_Y-fam_little_finger"/>
</dbReference>
<dbReference type="CDD" id="cd03468">
    <property type="entry name" value="PolY_like"/>
    <property type="match status" value="1"/>
</dbReference>
<dbReference type="InterPro" id="IPR050356">
    <property type="entry name" value="SulA_CellDiv_inhibitor"/>
</dbReference>
<reference evidence="4" key="1">
    <citation type="journal article" date="2019" name="Int. J. Syst. Evol. Microbiol.">
        <title>The Global Catalogue of Microorganisms (GCM) 10K type strain sequencing project: providing services to taxonomists for standard genome sequencing and annotation.</title>
        <authorList>
            <consortium name="The Broad Institute Genomics Platform"/>
            <consortium name="The Broad Institute Genome Sequencing Center for Infectious Disease"/>
            <person name="Wu L."/>
            <person name="Ma J."/>
        </authorList>
    </citation>
    <scope>NUCLEOTIDE SEQUENCE [LARGE SCALE GENOMIC DNA]</scope>
    <source>
        <strain evidence="4">JCM 17498</strain>
    </source>
</reference>
<dbReference type="SUPFAM" id="SSF56672">
    <property type="entry name" value="DNA/RNA polymerases"/>
    <property type="match status" value="1"/>
</dbReference>
<dbReference type="Pfam" id="PF11799">
    <property type="entry name" value="IMS_C"/>
    <property type="match status" value="1"/>
</dbReference>
<dbReference type="Proteomes" id="UP001500523">
    <property type="component" value="Unassembled WGS sequence"/>
</dbReference>
<dbReference type="EMBL" id="BAABBF010000001">
    <property type="protein sequence ID" value="GAA3696808.1"/>
    <property type="molecule type" value="Genomic_DNA"/>
</dbReference>